<protein>
    <submittedName>
        <fullName evidence="1">Uncharacterized protein</fullName>
    </submittedName>
</protein>
<dbReference type="InterPro" id="IPR036034">
    <property type="entry name" value="PDZ_sf"/>
</dbReference>
<keyword evidence="2" id="KW-1185">Reference proteome</keyword>
<dbReference type="InterPro" id="IPR043504">
    <property type="entry name" value="Peptidase_S1_PA_chymotrypsin"/>
</dbReference>
<dbReference type="HOGENOM" id="CLU_1271572_0_0_0"/>
<dbReference type="STRING" id="886293.Sinac_4266"/>
<dbReference type="EMBL" id="CP003364">
    <property type="protein sequence ID" value="AGA28465.1"/>
    <property type="molecule type" value="Genomic_DNA"/>
</dbReference>
<dbReference type="InterPro" id="IPR009003">
    <property type="entry name" value="Peptidase_S1_PA"/>
</dbReference>
<dbReference type="SUPFAM" id="SSF50494">
    <property type="entry name" value="Trypsin-like serine proteases"/>
    <property type="match status" value="1"/>
</dbReference>
<dbReference type="eggNOG" id="COG0750">
    <property type="taxonomic scope" value="Bacteria"/>
</dbReference>
<gene>
    <name evidence="1" type="ordered locus">Sinac_4266</name>
</gene>
<dbReference type="AlphaFoldDB" id="L0DHY7"/>
<sequence>MHVAVGIVSVPRRDVRSTETLPLRRAAGRPPIYGDMRPIPGYSLRAAFGLSRSTVYHVGGVRGRAWSAGVRPADRLFAINGRRIQVKEDLLEAVKQRRAGDVVPVQLERAGKWMELQLPLASEPRGTDQNDRSDGFPTVIECALPFDSTECGGPLVDLTGRVVGITIARVGPHGGLVIPGDRVRQRFTRFAGGSTCGKREAGVRRTCAGNSGAAAAR</sequence>
<dbReference type="Gene3D" id="2.30.42.10">
    <property type="match status" value="1"/>
</dbReference>
<dbReference type="KEGG" id="saci:Sinac_4266"/>
<name>L0DHY7_SINAD</name>
<organism evidence="1 2">
    <name type="scientific">Singulisphaera acidiphila (strain ATCC BAA-1392 / DSM 18658 / VKM B-2454 / MOB10)</name>
    <dbReference type="NCBI Taxonomy" id="886293"/>
    <lineage>
        <taxon>Bacteria</taxon>
        <taxon>Pseudomonadati</taxon>
        <taxon>Planctomycetota</taxon>
        <taxon>Planctomycetia</taxon>
        <taxon>Isosphaerales</taxon>
        <taxon>Isosphaeraceae</taxon>
        <taxon>Singulisphaera</taxon>
    </lineage>
</organism>
<reference evidence="1 2" key="1">
    <citation type="submission" date="2012-02" db="EMBL/GenBank/DDBJ databases">
        <title>Complete sequence of chromosome of Singulisphaera acidiphila DSM 18658.</title>
        <authorList>
            <consortium name="US DOE Joint Genome Institute (JGI-PGF)"/>
            <person name="Lucas S."/>
            <person name="Copeland A."/>
            <person name="Lapidus A."/>
            <person name="Glavina del Rio T."/>
            <person name="Dalin E."/>
            <person name="Tice H."/>
            <person name="Bruce D."/>
            <person name="Goodwin L."/>
            <person name="Pitluck S."/>
            <person name="Peters L."/>
            <person name="Ovchinnikova G."/>
            <person name="Chertkov O."/>
            <person name="Kyrpides N."/>
            <person name="Mavromatis K."/>
            <person name="Ivanova N."/>
            <person name="Brettin T."/>
            <person name="Detter J.C."/>
            <person name="Han C."/>
            <person name="Larimer F."/>
            <person name="Land M."/>
            <person name="Hauser L."/>
            <person name="Markowitz V."/>
            <person name="Cheng J.-F."/>
            <person name="Hugenholtz P."/>
            <person name="Woyke T."/>
            <person name="Wu D."/>
            <person name="Tindall B."/>
            <person name="Pomrenke H."/>
            <person name="Brambilla E."/>
            <person name="Klenk H.-P."/>
            <person name="Eisen J.A."/>
        </authorList>
    </citation>
    <scope>NUCLEOTIDE SEQUENCE [LARGE SCALE GENOMIC DNA]</scope>
    <source>
        <strain evidence="2">ATCC BAA-1392 / DSM 18658 / VKM B-2454 / MOB10</strain>
    </source>
</reference>
<evidence type="ECO:0000313" key="2">
    <source>
        <dbReference type="Proteomes" id="UP000010798"/>
    </source>
</evidence>
<evidence type="ECO:0000313" key="1">
    <source>
        <dbReference type="EMBL" id="AGA28465.1"/>
    </source>
</evidence>
<proteinExistence type="predicted"/>
<dbReference type="Proteomes" id="UP000010798">
    <property type="component" value="Chromosome"/>
</dbReference>
<dbReference type="Gene3D" id="2.40.10.10">
    <property type="entry name" value="Trypsin-like serine proteases"/>
    <property type="match status" value="1"/>
</dbReference>
<dbReference type="RefSeq" id="WP_015247591.1">
    <property type="nucleotide sequence ID" value="NC_019892.1"/>
</dbReference>
<dbReference type="SUPFAM" id="SSF50156">
    <property type="entry name" value="PDZ domain-like"/>
    <property type="match status" value="1"/>
</dbReference>
<accession>L0DHY7</accession>